<accession>A0AAN9KXK5</accession>
<dbReference type="Proteomes" id="UP001367508">
    <property type="component" value="Unassembled WGS sequence"/>
</dbReference>
<evidence type="ECO:0000313" key="3">
    <source>
        <dbReference type="Proteomes" id="UP001367508"/>
    </source>
</evidence>
<name>A0AAN9KXK5_CANGL</name>
<comment type="caution">
    <text evidence="2">The sequence shown here is derived from an EMBL/GenBank/DDBJ whole genome shotgun (WGS) entry which is preliminary data.</text>
</comment>
<sequence>MPRRGSFSLRPSNFTHRQSLNQNPISTPGLFRRELSSFKPFHSAIASSYLVSKLPCEASTYTQGYFSTFSFFISDNKFALCLVTLSIPMISGLSAEFRIGCSIKSTLNSMMQCIICSVYSHETDCCVADIELKPPPCKRLWPSVVSKCGFRYAYSHGIGPLALNTKFI</sequence>
<dbReference type="AlphaFoldDB" id="A0AAN9KXK5"/>
<reference evidence="2 3" key="1">
    <citation type="submission" date="2024-01" db="EMBL/GenBank/DDBJ databases">
        <title>The genomes of 5 underutilized Papilionoideae crops provide insights into root nodulation and disease resistanc.</title>
        <authorList>
            <person name="Jiang F."/>
        </authorList>
    </citation>
    <scope>NUCLEOTIDE SEQUENCE [LARGE SCALE GENOMIC DNA]</scope>
    <source>
        <strain evidence="2">LVBAO_FW01</strain>
        <tissue evidence="2">Leaves</tissue>
    </source>
</reference>
<protein>
    <submittedName>
        <fullName evidence="2">Uncharacterized protein</fullName>
    </submittedName>
</protein>
<organism evidence="2 3">
    <name type="scientific">Canavalia gladiata</name>
    <name type="common">Sword bean</name>
    <name type="synonym">Dolichos gladiatus</name>
    <dbReference type="NCBI Taxonomy" id="3824"/>
    <lineage>
        <taxon>Eukaryota</taxon>
        <taxon>Viridiplantae</taxon>
        <taxon>Streptophyta</taxon>
        <taxon>Embryophyta</taxon>
        <taxon>Tracheophyta</taxon>
        <taxon>Spermatophyta</taxon>
        <taxon>Magnoliopsida</taxon>
        <taxon>eudicotyledons</taxon>
        <taxon>Gunneridae</taxon>
        <taxon>Pentapetalae</taxon>
        <taxon>rosids</taxon>
        <taxon>fabids</taxon>
        <taxon>Fabales</taxon>
        <taxon>Fabaceae</taxon>
        <taxon>Papilionoideae</taxon>
        <taxon>50 kb inversion clade</taxon>
        <taxon>NPAAA clade</taxon>
        <taxon>indigoferoid/millettioid clade</taxon>
        <taxon>Phaseoleae</taxon>
        <taxon>Canavalia</taxon>
    </lineage>
</organism>
<proteinExistence type="predicted"/>
<evidence type="ECO:0000256" key="1">
    <source>
        <dbReference type="SAM" id="MobiDB-lite"/>
    </source>
</evidence>
<feature type="region of interest" description="Disordered" evidence="1">
    <location>
        <begin position="1"/>
        <end position="21"/>
    </location>
</feature>
<keyword evidence="3" id="KW-1185">Reference proteome</keyword>
<feature type="compositionally biased region" description="Polar residues" evidence="1">
    <location>
        <begin position="9"/>
        <end position="21"/>
    </location>
</feature>
<dbReference type="EMBL" id="JAYMYQ010000006">
    <property type="protein sequence ID" value="KAK7324881.1"/>
    <property type="molecule type" value="Genomic_DNA"/>
</dbReference>
<gene>
    <name evidence="2" type="ORF">VNO77_28785</name>
</gene>
<evidence type="ECO:0000313" key="2">
    <source>
        <dbReference type="EMBL" id="KAK7324881.1"/>
    </source>
</evidence>